<comment type="caution">
    <text evidence="3">The sequence shown here is derived from an EMBL/GenBank/DDBJ whole genome shotgun (WGS) entry which is preliminary data.</text>
</comment>
<organism evidence="3">
    <name type="scientific">marine sediment metagenome</name>
    <dbReference type="NCBI Taxonomy" id="412755"/>
    <lineage>
        <taxon>unclassified sequences</taxon>
        <taxon>metagenomes</taxon>
        <taxon>ecological metagenomes</taxon>
    </lineage>
</organism>
<gene>
    <name evidence="3" type="ORF">S01H1_75674</name>
</gene>
<keyword evidence="1" id="KW-0812">Transmembrane</keyword>
<evidence type="ECO:0000256" key="1">
    <source>
        <dbReference type="SAM" id="Phobius"/>
    </source>
</evidence>
<evidence type="ECO:0000259" key="2">
    <source>
        <dbReference type="Pfam" id="PF07589"/>
    </source>
</evidence>
<proteinExistence type="predicted"/>
<reference evidence="3" key="1">
    <citation type="journal article" date="2014" name="Front. Microbiol.">
        <title>High frequency of phylogenetically diverse reductive dehalogenase-homologous genes in deep subseafloor sedimentary metagenomes.</title>
        <authorList>
            <person name="Kawai M."/>
            <person name="Futagami T."/>
            <person name="Toyoda A."/>
            <person name="Takaki Y."/>
            <person name="Nishi S."/>
            <person name="Hori S."/>
            <person name="Arai W."/>
            <person name="Tsubouchi T."/>
            <person name="Morono Y."/>
            <person name="Uchiyama I."/>
            <person name="Ito T."/>
            <person name="Fujiyama A."/>
            <person name="Inagaki F."/>
            <person name="Takami H."/>
        </authorList>
    </citation>
    <scope>NUCLEOTIDE SEQUENCE</scope>
    <source>
        <strain evidence="3">Expedition CK06-06</strain>
    </source>
</reference>
<name>X0YWL9_9ZZZZ</name>
<dbReference type="Pfam" id="PF07589">
    <property type="entry name" value="PEP-CTERM"/>
    <property type="match status" value="1"/>
</dbReference>
<feature type="domain" description="Ice-binding protein C-terminal" evidence="2">
    <location>
        <begin position="153"/>
        <end position="175"/>
    </location>
</feature>
<dbReference type="InterPro" id="IPR013424">
    <property type="entry name" value="Ice-binding_C"/>
</dbReference>
<evidence type="ECO:0000313" key="3">
    <source>
        <dbReference type="EMBL" id="GAG50957.1"/>
    </source>
</evidence>
<protein>
    <recommendedName>
        <fullName evidence="2">Ice-binding protein C-terminal domain-containing protein</fullName>
    </recommendedName>
</protein>
<accession>X0YWL9</accession>
<dbReference type="AlphaFoldDB" id="X0YWL9"/>
<dbReference type="EMBL" id="BARS01050726">
    <property type="protein sequence ID" value="GAG50957.1"/>
    <property type="molecule type" value="Genomic_DNA"/>
</dbReference>
<feature type="non-terminal residue" evidence="3">
    <location>
        <position position="1"/>
    </location>
</feature>
<sequence length="178" mass="18833">EFRNGSDASGTGVFEITGSSVSITLGNDPQTHTNYRGQYKQNSLSTLKYAMDASGVSSIDLLLNTSGTADPTVNLGGTLDFDFSALSDTIGDIVLIDQAGVNAITGTFSSFAEGDTVHTFGSGNSYQLTYLYDAGADAQTNDLALLEQVTQVIPEPSAFAIWALGLLGLAWYGRRKRK</sequence>
<keyword evidence="1" id="KW-1133">Transmembrane helix</keyword>
<feature type="transmembrane region" description="Helical" evidence="1">
    <location>
        <begin position="156"/>
        <end position="173"/>
    </location>
</feature>
<keyword evidence="1" id="KW-0472">Membrane</keyword>